<name>A0A1R0KQW0_9PSEU</name>
<evidence type="ECO:0000256" key="1">
    <source>
        <dbReference type="ARBA" id="ARBA00009174"/>
    </source>
</evidence>
<dbReference type="SUPFAM" id="SSF54637">
    <property type="entry name" value="Thioesterase/thiol ester dehydrase-isomerase"/>
    <property type="match status" value="1"/>
</dbReference>
<proteinExistence type="inferred from homology"/>
<reference evidence="3 4" key="1">
    <citation type="submission" date="2016-01" db="EMBL/GenBank/DDBJ databases">
        <title>Amycolatopsis coloradensis genome sequencing and assembly.</title>
        <authorList>
            <person name="Mayilraj S."/>
        </authorList>
    </citation>
    <scope>NUCLEOTIDE SEQUENCE [LARGE SCALE GENOMIC DNA]</scope>
    <source>
        <strain evidence="3 4">DSM 44225</strain>
    </source>
</reference>
<comment type="caution">
    <text evidence="3">The sequence shown here is derived from an EMBL/GenBank/DDBJ whole genome shotgun (WGS) entry which is preliminary data.</text>
</comment>
<dbReference type="OrthoDB" id="9772788at2"/>
<gene>
    <name evidence="3" type="ORF">BS329_20495</name>
</gene>
<dbReference type="STRING" id="76021.BS329_20495"/>
<keyword evidence="4" id="KW-1185">Reference proteome</keyword>
<accession>A0A1R0KQW0</accession>
<dbReference type="Pfam" id="PF07977">
    <property type="entry name" value="FabA"/>
    <property type="match status" value="1"/>
</dbReference>
<organism evidence="3 4">
    <name type="scientific">Amycolatopsis coloradensis</name>
    <dbReference type="NCBI Taxonomy" id="76021"/>
    <lineage>
        <taxon>Bacteria</taxon>
        <taxon>Bacillati</taxon>
        <taxon>Actinomycetota</taxon>
        <taxon>Actinomycetes</taxon>
        <taxon>Pseudonocardiales</taxon>
        <taxon>Pseudonocardiaceae</taxon>
        <taxon>Amycolatopsis</taxon>
    </lineage>
</organism>
<sequence length="163" mass="17697">MIGAAGIRRVLPHRYPMLLVDRVLELNPGRDLVAQKAISCNEPWYSRLGEDLSEMDMAYPGVLLMESWAQSAGVLAAATRPDTGGVMLAGSMSDIEFFGSARPGDVVENHVRLRRELPDAAIFEGAGVVGGRELFTVGAMVLAFRPAEVLRSTENEVKAGERR</sequence>
<evidence type="ECO:0000256" key="2">
    <source>
        <dbReference type="ARBA" id="ARBA00023239"/>
    </source>
</evidence>
<dbReference type="PANTHER" id="PTHR30272:SF1">
    <property type="entry name" value="3-HYDROXYACYL-[ACYL-CARRIER-PROTEIN] DEHYDRATASE"/>
    <property type="match status" value="1"/>
</dbReference>
<evidence type="ECO:0000313" key="3">
    <source>
        <dbReference type="EMBL" id="OLZ50013.1"/>
    </source>
</evidence>
<dbReference type="RefSeq" id="WP_076162864.1">
    <property type="nucleotide sequence ID" value="NZ_JBEZVB010000014.1"/>
</dbReference>
<evidence type="ECO:0008006" key="5">
    <source>
        <dbReference type="Google" id="ProtNLM"/>
    </source>
</evidence>
<dbReference type="AlphaFoldDB" id="A0A1R0KQW0"/>
<dbReference type="InterPro" id="IPR013114">
    <property type="entry name" value="FabA_FabZ"/>
</dbReference>
<dbReference type="GO" id="GO:0016829">
    <property type="term" value="F:lyase activity"/>
    <property type="evidence" value="ECO:0007669"/>
    <property type="project" value="UniProtKB-KW"/>
</dbReference>
<evidence type="ECO:0000313" key="4">
    <source>
        <dbReference type="Proteomes" id="UP000187486"/>
    </source>
</evidence>
<dbReference type="EMBL" id="MQUQ01000011">
    <property type="protein sequence ID" value="OLZ50013.1"/>
    <property type="molecule type" value="Genomic_DNA"/>
</dbReference>
<keyword evidence="2" id="KW-0456">Lyase</keyword>
<comment type="similarity">
    <text evidence="1">Belongs to the thioester dehydratase family. FabZ subfamily.</text>
</comment>
<dbReference type="InterPro" id="IPR029069">
    <property type="entry name" value="HotDog_dom_sf"/>
</dbReference>
<dbReference type="PANTHER" id="PTHR30272">
    <property type="entry name" value="3-HYDROXYACYL-[ACYL-CARRIER-PROTEIN] DEHYDRATASE"/>
    <property type="match status" value="1"/>
</dbReference>
<dbReference type="Proteomes" id="UP000187486">
    <property type="component" value="Unassembled WGS sequence"/>
</dbReference>
<protein>
    <recommendedName>
        <fullName evidence="5">Beta-hydroxyacyl-ACP dehydratase</fullName>
    </recommendedName>
</protein>
<dbReference type="Gene3D" id="3.10.129.10">
    <property type="entry name" value="Hotdog Thioesterase"/>
    <property type="match status" value="1"/>
</dbReference>